<feature type="domain" description="Response regulatory" evidence="11">
    <location>
        <begin position="17"/>
        <end position="141"/>
    </location>
</feature>
<dbReference type="PROSITE" id="PS50110">
    <property type="entry name" value="RESPONSE_REGULATORY"/>
    <property type="match status" value="1"/>
</dbReference>
<dbReference type="GO" id="GO:0032993">
    <property type="term" value="C:protein-DNA complex"/>
    <property type="evidence" value="ECO:0007669"/>
    <property type="project" value="TreeGrafter"/>
</dbReference>
<keyword evidence="6 10" id="KW-0238">DNA-binding</keyword>
<feature type="domain" description="OmpR/PhoB-type" evidence="12">
    <location>
        <begin position="158"/>
        <end position="256"/>
    </location>
</feature>
<dbReference type="SMART" id="SM00448">
    <property type="entry name" value="REC"/>
    <property type="match status" value="1"/>
</dbReference>
<dbReference type="Pfam" id="PF00072">
    <property type="entry name" value="Response_reg"/>
    <property type="match status" value="1"/>
</dbReference>
<evidence type="ECO:0000256" key="8">
    <source>
        <dbReference type="ARBA" id="ARBA00067337"/>
    </source>
</evidence>
<sequence>MAERMTQIPATDDLPARILVVEDDPGMRTLIVRALQGDGYRVRGVQDGPEMWDALRAQAADLIILDVMLPGSSGLDLCRGLRAQPDPVAPGEAPLTEVPVIIVSARGEELDRVQGLELGADDYVPKPFGQKELLARVRAVLRRRGGGVTTPSAGRQRKETVRFSGWTLDLRRRELTDPAGAAVEISGAEHDLLTSFLDNPQRVIGRDRLLELSRTRLGDVSDRSVDVLVSRLRRKLGPDSDGLIRTVRGMGYIFTSEVERI</sequence>
<dbReference type="Gene3D" id="3.40.50.2300">
    <property type="match status" value="1"/>
</dbReference>
<dbReference type="FunFam" id="1.10.10.10:FF:000099">
    <property type="entry name" value="Two-component system response regulator TorR"/>
    <property type="match status" value="1"/>
</dbReference>
<dbReference type="CDD" id="cd17574">
    <property type="entry name" value="REC_OmpR"/>
    <property type="match status" value="1"/>
</dbReference>
<dbReference type="InterPro" id="IPR039420">
    <property type="entry name" value="WalR-like"/>
</dbReference>
<dbReference type="SUPFAM" id="SSF46894">
    <property type="entry name" value="C-terminal effector domain of the bipartite response regulators"/>
    <property type="match status" value="1"/>
</dbReference>
<organism evidence="13 14">
    <name type="scientific">Komagataeibacter europaeus NBRC 3261</name>
    <dbReference type="NCBI Taxonomy" id="1234669"/>
    <lineage>
        <taxon>Bacteria</taxon>
        <taxon>Pseudomonadati</taxon>
        <taxon>Pseudomonadota</taxon>
        <taxon>Alphaproteobacteria</taxon>
        <taxon>Acetobacterales</taxon>
        <taxon>Acetobacteraceae</taxon>
        <taxon>Komagataeibacter</taxon>
    </lineage>
</organism>
<dbReference type="CDD" id="cd00383">
    <property type="entry name" value="trans_reg_C"/>
    <property type="match status" value="1"/>
</dbReference>
<dbReference type="GO" id="GO:0000156">
    <property type="term" value="F:phosphorelay response regulator activity"/>
    <property type="evidence" value="ECO:0007669"/>
    <property type="project" value="TreeGrafter"/>
</dbReference>
<dbReference type="PROSITE" id="PS51755">
    <property type="entry name" value="OMPR_PHOB"/>
    <property type="match status" value="1"/>
</dbReference>
<keyword evidence="4" id="KW-0902">Two-component regulatory system</keyword>
<dbReference type="InterPro" id="IPR001789">
    <property type="entry name" value="Sig_transdc_resp-reg_receiver"/>
</dbReference>
<keyword evidence="2" id="KW-0963">Cytoplasm</keyword>
<dbReference type="Proteomes" id="UP000032675">
    <property type="component" value="Unassembled WGS sequence"/>
</dbReference>
<keyword evidence="7" id="KW-0804">Transcription</keyword>
<dbReference type="PANTHER" id="PTHR48111">
    <property type="entry name" value="REGULATOR OF RPOS"/>
    <property type="match status" value="1"/>
</dbReference>
<evidence type="ECO:0000313" key="14">
    <source>
        <dbReference type="Proteomes" id="UP000032675"/>
    </source>
</evidence>
<dbReference type="SMART" id="SM00862">
    <property type="entry name" value="Trans_reg_C"/>
    <property type="match status" value="1"/>
</dbReference>
<evidence type="ECO:0000259" key="12">
    <source>
        <dbReference type="PROSITE" id="PS51755"/>
    </source>
</evidence>
<feature type="DNA-binding region" description="OmpR/PhoB-type" evidence="10">
    <location>
        <begin position="158"/>
        <end position="256"/>
    </location>
</feature>
<comment type="subcellular location">
    <subcellularLocation>
        <location evidence="1">Cytoplasm</location>
    </subcellularLocation>
</comment>
<dbReference type="Pfam" id="PF00486">
    <property type="entry name" value="Trans_reg_C"/>
    <property type="match status" value="1"/>
</dbReference>
<evidence type="ECO:0000313" key="13">
    <source>
        <dbReference type="EMBL" id="GAN98014.1"/>
    </source>
</evidence>
<reference evidence="13 14" key="1">
    <citation type="submission" date="2012-11" db="EMBL/GenBank/DDBJ databases">
        <title>Whole genome sequence of Gluconacetobacter europaeus NBRC3261.</title>
        <authorList>
            <person name="Azuma Y."/>
            <person name="Higashiura N."/>
            <person name="Hirakawa H."/>
            <person name="Matsushita K."/>
        </authorList>
    </citation>
    <scope>NUCLEOTIDE SEQUENCE [LARGE SCALE GENOMIC DNA]</scope>
    <source>
        <strain evidence="13 14">NBRC 3261</strain>
    </source>
</reference>
<feature type="modified residue" description="4-aspartylphosphate" evidence="9">
    <location>
        <position position="66"/>
    </location>
</feature>
<evidence type="ECO:0000256" key="6">
    <source>
        <dbReference type="ARBA" id="ARBA00023125"/>
    </source>
</evidence>
<dbReference type="Gene3D" id="1.10.10.10">
    <property type="entry name" value="Winged helix-like DNA-binding domain superfamily/Winged helix DNA-binding domain"/>
    <property type="match status" value="1"/>
</dbReference>
<evidence type="ECO:0000256" key="3">
    <source>
        <dbReference type="ARBA" id="ARBA00022553"/>
    </source>
</evidence>
<keyword evidence="3 9" id="KW-0597">Phosphoprotein</keyword>
<evidence type="ECO:0000256" key="2">
    <source>
        <dbReference type="ARBA" id="ARBA00022490"/>
    </source>
</evidence>
<accession>A0A0D6Q3J9</accession>
<evidence type="ECO:0000256" key="10">
    <source>
        <dbReference type="PROSITE-ProRule" id="PRU01091"/>
    </source>
</evidence>
<dbReference type="GO" id="GO:0005829">
    <property type="term" value="C:cytosol"/>
    <property type="evidence" value="ECO:0007669"/>
    <property type="project" value="TreeGrafter"/>
</dbReference>
<dbReference type="Gene3D" id="6.10.250.690">
    <property type="match status" value="1"/>
</dbReference>
<protein>
    <recommendedName>
        <fullName evidence="8">Regulatory protein VirG</fullName>
    </recommendedName>
</protein>
<dbReference type="InterPro" id="IPR011006">
    <property type="entry name" value="CheY-like_superfamily"/>
</dbReference>
<comment type="caution">
    <text evidence="13">The sequence shown here is derived from an EMBL/GenBank/DDBJ whole genome shotgun (WGS) entry which is preliminary data.</text>
</comment>
<name>A0A0D6Q3J9_KOMEU</name>
<evidence type="ECO:0000256" key="1">
    <source>
        <dbReference type="ARBA" id="ARBA00004496"/>
    </source>
</evidence>
<dbReference type="InterPro" id="IPR001867">
    <property type="entry name" value="OmpR/PhoB-type_DNA-bd"/>
</dbReference>
<keyword evidence="5" id="KW-0805">Transcription regulation</keyword>
<evidence type="ECO:0000256" key="5">
    <source>
        <dbReference type="ARBA" id="ARBA00023015"/>
    </source>
</evidence>
<evidence type="ECO:0000259" key="11">
    <source>
        <dbReference type="PROSITE" id="PS50110"/>
    </source>
</evidence>
<dbReference type="GO" id="GO:0000976">
    <property type="term" value="F:transcription cis-regulatory region binding"/>
    <property type="evidence" value="ECO:0007669"/>
    <property type="project" value="TreeGrafter"/>
</dbReference>
<dbReference type="PANTHER" id="PTHR48111:SF4">
    <property type="entry name" value="DNA-BINDING DUAL TRANSCRIPTIONAL REGULATOR OMPR"/>
    <property type="match status" value="1"/>
</dbReference>
<dbReference type="SUPFAM" id="SSF52172">
    <property type="entry name" value="CheY-like"/>
    <property type="match status" value="1"/>
</dbReference>
<evidence type="ECO:0000256" key="4">
    <source>
        <dbReference type="ARBA" id="ARBA00023012"/>
    </source>
</evidence>
<proteinExistence type="predicted"/>
<evidence type="ECO:0000256" key="9">
    <source>
        <dbReference type="PROSITE-ProRule" id="PRU00169"/>
    </source>
</evidence>
<dbReference type="EMBL" id="BANI01000311">
    <property type="protein sequence ID" value="GAN98014.1"/>
    <property type="molecule type" value="Genomic_DNA"/>
</dbReference>
<dbReference type="InterPro" id="IPR036388">
    <property type="entry name" value="WH-like_DNA-bd_sf"/>
</dbReference>
<gene>
    <name evidence="13" type="ORF">Geu3261_0370_013</name>
</gene>
<evidence type="ECO:0000256" key="7">
    <source>
        <dbReference type="ARBA" id="ARBA00023163"/>
    </source>
</evidence>
<dbReference type="GO" id="GO:0006355">
    <property type="term" value="P:regulation of DNA-templated transcription"/>
    <property type="evidence" value="ECO:0007669"/>
    <property type="project" value="InterPro"/>
</dbReference>
<dbReference type="InterPro" id="IPR016032">
    <property type="entry name" value="Sig_transdc_resp-reg_C-effctor"/>
</dbReference>
<dbReference type="AlphaFoldDB" id="A0A0D6Q3J9"/>